<dbReference type="OrthoDB" id="3657150at2759"/>
<reference evidence="1" key="1">
    <citation type="submission" date="2021-07" db="EMBL/GenBank/DDBJ databases">
        <authorList>
            <person name="Durling M."/>
        </authorList>
    </citation>
    <scope>NUCLEOTIDE SEQUENCE</scope>
</reference>
<proteinExistence type="predicted"/>
<evidence type="ECO:0000313" key="1">
    <source>
        <dbReference type="EMBL" id="CAG8983634.1"/>
    </source>
</evidence>
<dbReference type="SUPFAM" id="SSF57850">
    <property type="entry name" value="RING/U-box"/>
    <property type="match status" value="1"/>
</dbReference>
<organism evidence="1 2">
    <name type="scientific">Hymenoscyphus albidus</name>
    <dbReference type="NCBI Taxonomy" id="595503"/>
    <lineage>
        <taxon>Eukaryota</taxon>
        <taxon>Fungi</taxon>
        <taxon>Dikarya</taxon>
        <taxon>Ascomycota</taxon>
        <taxon>Pezizomycotina</taxon>
        <taxon>Leotiomycetes</taxon>
        <taxon>Helotiales</taxon>
        <taxon>Helotiaceae</taxon>
        <taxon>Hymenoscyphus</taxon>
    </lineage>
</organism>
<name>A0A9N9M3V3_9HELO</name>
<keyword evidence="2" id="KW-1185">Reference proteome</keyword>
<comment type="caution">
    <text evidence="1">The sequence shown here is derived from an EMBL/GenBank/DDBJ whole genome shotgun (WGS) entry which is preliminary data.</text>
</comment>
<dbReference type="AlphaFoldDB" id="A0A9N9M3V3"/>
<dbReference type="InterPro" id="IPR013083">
    <property type="entry name" value="Znf_RING/FYVE/PHD"/>
</dbReference>
<evidence type="ECO:0000313" key="2">
    <source>
        <dbReference type="Proteomes" id="UP000701801"/>
    </source>
</evidence>
<protein>
    <recommendedName>
        <fullName evidence="3">RING-type domain-containing protein</fullName>
    </recommendedName>
</protein>
<accession>A0A9N9M3V3</accession>
<dbReference type="EMBL" id="CAJVRM010000733">
    <property type="protein sequence ID" value="CAG8983634.1"/>
    <property type="molecule type" value="Genomic_DNA"/>
</dbReference>
<dbReference type="Gene3D" id="3.30.40.10">
    <property type="entry name" value="Zinc/RING finger domain, C3HC4 (zinc finger)"/>
    <property type="match status" value="1"/>
</dbReference>
<dbReference type="Proteomes" id="UP000701801">
    <property type="component" value="Unassembled WGS sequence"/>
</dbReference>
<sequence>MTTEVSPLKPVPLTDLADHEKDCFICLETIGLIRINESTGESSPAEAPVRFRCPGKHAFGRSYIGTWIKDKEPVTCPYCRQQPAPDLSINEIPHINEPGTPWWIAALRGEQVHVEITELWGEGRENIGPHARDIGVTQEEMVEI</sequence>
<gene>
    <name evidence="1" type="ORF">HYALB_00004065</name>
</gene>
<evidence type="ECO:0008006" key="3">
    <source>
        <dbReference type="Google" id="ProtNLM"/>
    </source>
</evidence>